<comment type="similarity">
    <text evidence="5">Belongs to the universal ribosomal protein uL6 family.</text>
</comment>
<dbReference type="GO" id="GO:0002181">
    <property type="term" value="P:cytoplasmic translation"/>
    <property type="evidence" value="ECO:0007669"/>
    <property type="project" value="TreeGrafter"/>
</dbReference>
<proteinExistence type="inferred from homology"/>
<name>A0A0H4T076_9BACT</name>
<dbReference type="Gene3D" id="3.90.930.12">
    <property type="entry name" value="Ribosomal protein L6, alpha-beta domain"/>
    <property type="match status" value="2"/>
</dbReference>
<dbReference type="NCBIfam" id="TIGR03654">
    <property type="entry name" value="L6_bact"/>
    <property type="match status" value="1"/>
</dbReference>
<dbReference type="PRINTS" id="PR00059">
    <property type="entry name" value="RIBOSOMALL6"/>
</dbReference>
<evidence type="ECO:0000256" key="3">
    <source>
        <dbReference type="ARBA" id="ARBA00035454"/>
    </source>
</evidence>
<evidence type="ECO:0000313" key="8">
    <source>
        <dbReference type="EMBL" id="AKQ00843.1"/>
    </source>
</evidence>
<keyword evidence="6" id="KW-0694">RNA-binding</keyword>
<dbReference type="InterPro" id="IPR000702">
    <property type="entry name" value="Ribosomal_uL6-like"/>
</dbReference>
<evidence type="ECO:0000256" key="2">
    <source>
        <dbReference type="ARBA" id="ARBA00023274"/>
    </source>
</evidence>
<keyword evidence="2 5" id="KW-0687">Ribonucleoprotein</keyword>
<sequence length="180" mass="19160">MARMAKIPIKIPTGVTVTAENRVLTVTGPKGQLSWNMPPDVAIILAENEAKVTHTADGETNLVGLTWAYLSNMVHGVTEGWGKVLELSGTGFRATTSGTQLDLALGFSHPIKVTAPAGITFEVKENKITIKGPDKELVGEIAARIRALRPADPYKAKGFKYENEVIVRKAGKAAKAGGVK</sequence>
<accession>A0A0H4T076</accession>
<feature type="domain" description="Large ribosomal subunit protein uL6 alpha-beta" evidence="7">
    <location>
        <begin position="89"/>
        <end position="161"/>
    </location>
</feature>
<dbReference type="InterPro" id="IPR019906">
    <property type="entry name" value="Ribosomal_uL6_bac-type"/>
</dbReference>
<dbReference type="InterPro" id="IPR036789">
    <property type="entry name" value="Ribosomal_uL6-like_a/b-dom_sf"/>
</dbReference>
<evidence type="ECO:0000256" key="5">
    <source>
        <dbReference type="RuleBase" id="RU003869"/>
    </source>
</evidence>
<reference evidence="8" key="1">
    <citation type="journal article" date="2015" name="ISME J.">
        <title>Aquifer environment selects for microbial species cohorts in sediment and groundwater.</title>
        <authorList>
            <person name="Hug L.A."/>
            <person name="Thomas B.C."/>
            <person name="Brown C.T."/>
            <person name="Frischkorn K.R."/>
            <person name="Williams K.H."/>
            <person name="Tringe S.G."/>
            <person name="Banfield J.F."/>
        </authorList>
    </citation>
    <scope>NUCLEOTIDE SEQUENCE</scope>
</reference>
<dbReference type="InterPro" id="IPR020040">
    <property type="entry name" value="Ribosomal_uL6_a/b-dom"/>
</dbReference>
<comment type="function">
    <text evidence="6">This protein binds to the 23S rRNA, and is important in its secondary structure. It is located near the subunit interface in the base of the L7/L12 stalk, and near the tRNA binding site of the peptidyltransferase center.</text>
</comment>
<keyword evidence="6" id="KW-0699">rRNA-binding</keyword>
<dbReference type="AlphaFoldDB" id="A0A0H4T076"/>
<organism evidence="8">
    <name type="scientific">uncultured Microgenomates bacterium Rifle_16ft_4_minimus_1180</name>
    <dbReference type="NCBI Taxonomy" id="1665106"/>
    <lineage>
        <taxon>Bacteria</taxon>
        <taxon>Candidatus Microgenomatota</taxon>
        <taxon>environmental samples</taxon>
    </lineage>
</organism>
<evidence type="ECO:0000259" key="7">
    <source>
        <dbReference type="Pfam" id="PF00347"/>
    </source>
</evidence>
<feature type="domain" description="Large ribosomal subunit protein uL6 alpha-beta" evidence="7">
    <location>
        <begin position="11"/>
        <end position="80"/>
    </location>
</feature>
<dbReference type="SUPFAM" id="SSF56053">
    <property type="entry name" value="Ribosomal protein L6"/>
    <property type="match status" value="2"/>
</dbReference>
<evidence type="ECO:0000256" key="4">
    <source>
        <dbReference type="NCBIfam" id="TIGR03654"/>
    </source>
</evidence>
<dbReference type="GO" id="GO:0022625">
    <property type="term" value="C:cytosolic large ribosomal subunit"/>
    <property type="evidence" value="ECO:0007669"/>
    <property type="project" value="UniProtKB-UniRule"/>
</dbReference>
<dbReference type="Pfam" id="PF00347">
    <property type="entry name" value="Ribosomal_L6"/>
    <property type="match status" value="2"/>
</dbReference>
<dbReference type="GO" id="GO:0019843">
    <property type="term" value="F:rRNA binding"/>
    <property type="evidence" value="ECO:0007669"/>
    <property type="project" value="UniProtKB-UniRule"/>
</dbReference>
<dbReference type="PIRSF" id="PIRSF002162">
    <property type="entry name" value="Ribosomal_L6"/>
    <property type="match status" value="1"/>
</dbReference>
<dbReference type="EMBL" id="KT006940">
    <property type="protein sequence ID" value="AKQ00843.1"/>
    <property type="molecule type" value="Genomic_DNA"/>
</dbReference>
<evidence type="ECO:0000256" key="1">
    <source>
        <dbReference type="ARBA" id="ARBA00022980"/>
    </source>
</evidence>
<dbReference type="PANTHER" id="PTHR11655:SF14">
    <property type="entry name" value="LARGE RIBOSOMAL SUBUNIT PROTEIN UL6M"/>
    <property type="match status" value="1"/>
</dbReference>
<evidence type="ECO:0000256" key="6">
    <source>
        <dbReference type="RuleBase" id="RU003870"/>
    </source>
</evidence>
<dbReference type="PANTHER" id="PTHR11655">
    <property type="entry name" value="60S/50S RIBOSOMAL PROTEIN L6/L9"/>
    <property type="match status" value="1"/>
</dbReference>
<keyword evidence="1 5" id="KW-0689">Ribosomal protein</keyword>
<dbReference type="GO" id="GO:0003735">
    <property type="term" value="F:structural constituent of ribosome"/>
    <property type="evidence" value="ECO:0007669"/>
    <property type="project" value="UniProtKB-UniRule"/>
</dbReference>
<protein>
    <recommendedName>
        <fullName evidence="3 4">50S ribosomal protein L6</fullName>
    </recommendedName>
</protein>